<evidence type="ECO:0000259" key="1">
    <source>
        <dbReference type="Pfam" id="PF12146"/>
    </source>
</evidence>
<dbReference type="Proteomes" id="UP001485043">
    <property type="component" value="Unassembled WGS sequence"/>
</dbReference>
<name>A0AAW1SXV8_9CHLO</name>
<dbReference type="Gene3D" id="3.40.50.1820">
    <property type="entry name" value="alpha/beta hydrolase"/>
    <property type="match status" value="1"/>
</dbReference>
<dbReference type="InterPro" id="IPR022742">
    <property type="entry name" value="Hydrolase_4"/>
</dbReference>
<comment type="caution">
    <text evidence="2">The sequence shown here is derived from an EMBL/GenBank/DDBJ whole genome shotgun (WGS) entry which is preliminary data.</text>
</comment>
<keyword evidence="3" id="KW-1185">Reference proteome</keyword>
<dbReference type="PANTHER" id="PTHR11614">
    <property type="entry name" value="PHOSPHOLIPASE-RELATED"/>
    <property type="match status" value="1"/>
</dbReference>
<protein>
    <recommendedName>
        <fullName evidence="1">Serine aminopeptidase S33 domain-containing protein</fullName>
    </recommendedName>
</protein>
<dbReference type="InterPro" id="IPR051044">
    <property type="entry name" value="MAG_DAG_Lipase"/>
</dbReference>
<dbReference type="AlphaFoldDB" id="A0AAW1SXV8"/>
<dbReference type="InterPro" id="IPR029058">
    <property type="entry name" value="AB_hydrolase_fold"/>
</dbReference>
<organism evidence="2 3">
    <name type="scientific">Apatococcus fuscideae</name>
    <dbReference type="NCBI Taxonomy" id="2026836"/>
    <lineage>
        <taxon>Eukaryota</taxon>
        <taxon>Viridiplantae</taxon>
        <taxon>Chlorophyta</taxon>
        <taxon>core chlorophytes</taxon>
        <taxon>Trebouxiophyceae</taxon>
        <taxon>Chlorellales</taxon>
        <taxon>Chlorellaceae</taxon>
        <taxon>Apatococcus</taxon>
    </lineage>
</organism>
<accession>A0AAW1SXV8</accession>
<gene>
    <name evidence="2" type="ORF">WJX84_007942</name>
</gene>
<dbReference type="SUPFAM" id="SSF53474">
    <property type="entry name" value="alpha/beta-Hydrolases"/>
    <property type="match status" value="1"/>
</dbReference>
<feature type="domain" description="Serine aminopeptidase S33" evidence="1">
    <location>
        <begin position="39"/>
        <end position="153"/>
    </location>
</feature>
<dbReference type="EMBL" id="JALJOV010000634">
    <property type="protein sequence ID" value="KAK9862242.1"/>
    <property type="molecule type" value="Genomic_DNA"/>
</dbReference>
<proteinExistence type="predicted"/>
<sequence>MVKTLEDRWVNARGQSLYFEVYQTYWKPKAVLVSITDMNFQDLVEDCQAFAALARWKHPPSLPAFIGGQSMGGLVALHVALADQSHWRGILLCSAAVDIEWTSLLRVQAQLGGLLSRLIPRSRIVPAVRPEDMSTDADTVRGYVEDPLNTVGVWTLSTPSGNPLRR</sequence>
<dbReference type="Pfam" id="PF12146">
    <property type="entry name" value="Hydrolase_4"/>
    <property type="match status" value="1"/>
</dbReference>
<evidence type="ECO:0000313" key="3">
    <source>
        <dbReference type="Proteomes" id="UP001485043"/>
    </source>
</evidence>
<evidence type="ECO:0000313" key="2">
    <source>
        <dbReference type="EMBL" id="KAK9862242.1"/>
    </source>
</evidence>
<reference evidence="2 3" key="1">
    <citation type="journal article" date="2024" name="Nat. Commun.">
        <title>Phylogenomics reveals the evolutionary origins of lichenization in chlorophyte algae.</title>
        <authorList>
            <person name="Puginier C."/>
            <person name="Libourel C."/>
            <person name="Otte J."/>
            <person name="Skaloud P."/>
            <person name="Haon M."/>
            <person name="Grisel S."/>
            <person name="Petersen M."/>
            <person name="Berrin J.G."/>
            <person name="Delaux P.M."/>
            <person name="Dal Grande F."/>
            <person name="Keller J."/>
        </authorList>
    </citation>
    <scope>NUCLEOTIDE SEQUENCE [LARGE SCALE GENOMIC DNA]</scope>
    <source>
        <strain evidence="2 3">SAG 2523</strain>
    </source>
</reference>